<dbReference type="PANTHER" id="PTHR13046">
    <property type="entry name" value="PROTEASE U48 CAAX PRENYL PROTEASE RCE1"/>
    <property type="match status" value="1"/>
</dbReference>
<evidence type="ECO:0000256" key="4">
    <source>
        <dbReference type="ARBA" id="ARBA00022692"/>
    </source>
</evidence>
<dbReference type="GO" id="GO:0005789">
    <property type="term" value="C:endoplasmic reticulum membrane"/>
    <property type="evidence" value="ECO:0007669"/>
    <property type="project" value="UniProtKB-SubCell"/>
</dbReference>
<protein>
    <recommendedName>
        <fullName evidence="10">intramembrane prenyl-peptidase Rce1</fullName>
        <ecNumber evidence="10">3.4.26.1</ecNumber>
    </recommendedName>
</protein>
<feature type="transmembrane region" description="Helical" evidence="11">
    <location>
        <begin position="140"/>
        <end position="160"/>
    </location>
</feature>
<evidence type="ECO:0000256" key="7">
    <source>
        <dbReference type="ARBA" id="ARBA00022989"/>
    </source>
</evidence>
<sequence length="338" mass="37001">MSLICNLPNPPLHPPLLSPGFAIGASTLFTFTYVASLYLSPAGRLANKPDLDGRIIDRDHPIVIRARIKTASFATAFTLLATGIGLWVKGVVPRSGWLLDTLNVARLLGLPLPVPTVLSSSTLPFDPPLLQYGSIVGKHIFAPLLLTLSLFLGPLYVSYLDRTLPFQSRFSFQHDVVSKFTSLTGVRNYTVGPLTEELVFRSSILTPLFFASIPTSSLIFLTPLLFGIAHLHHAYNNYLSGYSLSRSLLVATLQFSYTGVFGWYANFLFLRSGSVLPGIVAHVVCNVMGLPEPVAAGERHTKKRGWIWFAHAVGVVAFAKALMPLTSERVFGGSLYWR</sequence>
<dbReference type="EC" id="3.4.26.1" evidence="10"/>
<evidence type="ECO:0000313" key="14">
    <source>
        <dbReference type="Proteomes" id="UP000014071"/>
    </source>
</evidence>
<dbReference type="AlphaFoldDB" id="R9P1H1"/>
<comment type="subcellular location">
    <subcellularLocation>
        <location evidence="1">Endoplasmic reticulum membrane</location>
        <topology evidence="1">Multi-pass membrane protein</topology>
    </subcellularLocation>
</comment>
<accession>R9P1H1</accession>
<comment type="catalytic activity">
    <reaction evidence="9">
        <text>Hydrolyzes the peptide bond -P2-(S-farnesyl or geranylgeranyl)C-P1'-P2'-P3'-COOH where P1' and P2' are amino acids with aliphatic sidechains and P3' is any C-terminal residue.</text>
        <dbReference type="EC" id="3.4.26.1"/>
    </reaction>
</comment>
<keyword evidence="6" id="KW-0256">Endoplasmic reticulum</keyword>
<gene>
    <name evidence="13" type="ORF">PHSY_002656</name>
</gene>
<keyword evidence="4 11" id="KW-0812">Transmembrane</keyword>
<evidence type="ECO:0000313" key="13">
    <source>
        <dbReference type="EMBL" id="GAC95081.1"/>
    </source>
</evidence>
<feature type="transmembrane region" description="Helical" evidence="11">
    <location>
        <begin position="306"/>
        <end position="325"/>
    </location>
</feature>
<evidence type="ECO:0000256" key="10">
    <source>
        <dbReference type="ARBA" id="ARBA00049729"/>
    </source>
</evidence>
<feature type="transmembrane region" description="Helical" evidence="11">
    <location>
        <begin position="70"/>
        <end position="88"/>
    </location>
</feature>
<feature type="transmembrane region" description="Helical" evidence="11">
    <location>
        <begin position="248"/>
        <end position="269"/>
    </location>
</feature>
<evidence type="ECO:0000256" key="3">
    <source>
        <dbReference type="ARBA" id="ARBA00022670"/>
    </source>
</evidence>
<evidence type="ECO:0000256" key="5">
    <source>
        <dbReference type="ARBA" id="ARBA00022801"/>
    </source>
</evidence>
<dbReference type="eggNOG" id="KOG4130">
    <property type="taxonomic scope" value="Eukaryota"/>
</dbReference>
<evidence type="ECO:0000256" key="1">
    <source>
        <dbReference type="ARBA" id="ARBA00004477"/>
    </source>
</evidence>
<keyword evidence="5" id="KW-0378">Hydrolase</keyword>
<comment type="similarity">
    <text evidence="2">Belongs to the peptidase U48 family.</text>
</comment>
<feature type="transmembrane region" description="Helical" evidence="11">
    <location>
        <begin position="208"/>
        <end position="228"/>
    </location>
</feature>
<evidence type="ECO:0000256" key="8">
    <source>
        <dbReference type="ARBA" id="ARBA00023136"/>
    </source>
</evidence>
<evidence type="ECO:0000256" key="2">
    <source>
        <dbReference type="ARBA" id="ARBA00006897"/>
    </source>
</evidence>
<dbReference type="GO" id="GO:0004222">
    <property type="term" value="F:metalloendopeptidase activity"/>
    <property type="evidence" value="ECO:0007669"/>
    <property type="project" value="InterPro"/>
</dbReference>
<dbReference type="PANTHER" id="PTHR13046:SF0">
    <property type="entry name" value="CAAX PRENYL PROTEASE 2"/>
    <property type="match status" value="1"/>
</dbReference>
<keyword evidence="7 11" id="KW-1133">Transmembrane helix</keyword>
<reference evidence="14" key="1">
    <citation type="journal article" date="2013" name="Genome Announc.">
        <title>Draft genome sequence of the basidiomycetous yeast-like fungus Pseudozyma hubeiensis SY62, which produces an abundant amount of the biosurfactant mannosylerythritol lipids.</title>
        <authorList>
            <person name="Konishi M."/>
            <person name="Hatada Y."/>
            <person name="Horiuchi J."/>
        </authorList>
    </citation>
    <scope>NUCLEOTIDE SEQUENCE [LARGE SCALE GENOMIC DNA]</scope>
    <source>
        <strain evidence="14">SY62</strain>
    </source>
</reference>
<evidence type="ECO:0000259" key="12">
    <source>
        <dbReference type="Pfam" id="PF02517"/>
    </source>
</evidence>
<keyword evidence="14" id="KW-1185">Reference proteome</keyword>
<dbReference type="EMBL" id="DF238790">
    <property type="protein sequence ID" value="GAC95081.1"/>
    <property type="molecule type" value="Genomic_DNA"/>
</dbReference>
<dbReference type="RefSeq" id="XP_012188668.1">
    <property type="nucleotide sequence ID" value="XM_012333278.1"/>
</dbReference>
<dbReference type="HOGENOM" id="CLU_049909_1_0_1"/>
<feature type="domain" description="CAAX prenyl protease 2/Lysostaphin resistance protein A-like" evidence="12">
    <location>
        <begin position="183"/>
        <end position="288"/>
    </location>
</feature>
<dbReference type="GeneID" id="24107947"/>
<keyword evidence="3" id="KW-0645">Protease</keyword>
<dbReference type="InterPro" id="IPR039731">
    <property type="entry name" value="Rce1"/>
</dbReference>
<dbReference type="Pfam" id="PF02517">
    <property type="entry name" value="Rce1-like"/>
    <property type="match status" value="1"/>
</dbReference>
<dbReference type="InterPro" id="IPR003675">
    <property type="entry name" value="Rce1/LyrA-like_dom"/>
</dbReference>
<dbReference type="OrthoDB" id="271604at2759"/>
<evidence type="ECO:0000256" key="9">
    <source>
        <dbReference type="ARBA" id="ARBA00047280"/>
    </source>
</evidence>
<feature type="transmembrane region" description="Helical" evidence="11">
    <location>
        <begin position="20"/>
        <end position="39"/>
    </location>
</feature>
<dbReference type="STRING" id="1305764.R9P1H1"/>
<organism evidence="13 14">
    <name type="scientific">Pseudozyma hubeiensis (strain SY62)</name>
    <name type="common">Yeast</name>
    <dbReference type="NCBI Taxonomy" id="1305764"/>
    <lineage>
        <taxon>Eukaryota</taxon>
        <taxon>Fungi</taxon>
        <taxon>Dikarya</taxon>
        <taxon>Basidiomycota</taxon>
        <taxon>Ustilaginomycotina</taxon>
        <taxon>Ustilaginomycetes</taxon>
        <taxon>Ustilaginales</taxon>
        <taxon>Ustilaginaceae</taxon>
        <taxon>Pseudozyma</taxon>
    </lineage>
</organism>
<evidence type="ECO:0000256" key="6">
    <source>
        <dbReference type="ARBA" id="ARBA00022824"/>
    </source>
</evidence>
<proteinExistence type="inferred from homology"/>
<keyword evidence="8 11" id="KW-0472">Membrane</keyword>
<name>R9P1H1_PSEHS</name>
<dbReference type="Proteomes" id="UP000014071">
    <property type="component" value="Unassembled WGS sequence"/>
</dbReference>
<evidence type="ECO:0000256" key="11">
    <source>
        <dbReference type="SAM" id="Phobius"/>
    </source>
</evidence>
<dbReference type="GO" id="GO:0071586">
    <property type="term" value="P:CAAX-box protein processing"/>
    <property type="evidence" value="ECO:0007669"/>
    <property type="project" value="InterPro"/>
</dbReference>